<feature type="transmembrane region" description="Helical" evidence="15">
    <location>
        <begin position="427"/>
        <end position="450"/>
    </location>
</feature>
<dbReference type="InterPro" id="IPR035965">
    <property type="entry name" value="PAS-like_dom_sf"/>
</dbReference>
<accession>A0A4R6U0Y6</accession>
<feature type="transmembrane region" description="Helical" evidence="15">
    <location>
        <begin position="183"/>
        <end position="207"/>
    </location>
</feature>
<evidence type="ECO:0000256" key="9">
    <source>
        <dbReference type="ARBA" id="ARBA00022777"/>
    </source>
</evidence>
<dbReference type="PROSITE" id="PS50109">
    <property type="entry name" value="HIS_KIN"/>
    <property type="match status" value="1"/>
</dbReference>
<gene>
    <name evidence="17" type="ORF">DFQ45_10192</name>
</gene>
<dbReference type="PANTHER" id="PTHR43065">
    <property type="entry name" value="SENSOR HISTIDINE KINASE"/>
    <property type="match status" value="1"/>
</dbReference>
<evidence type="ECO:0000256" key="8">
    <source>
        <dbReference type="ARBA" id="ARBA00022741"/>
    </source>
</evidence>
<dbReference type="InterPro" id="IPR003594">
    <property type="entry name" value="HATPase_dom"/>
</dbReference>
<sequence>MTISVIHLTGLAIGYLLTLFATAWLAEKNLLPRQLVRHPLIYTLSLGVYASAWAFYGSVGLAHQYGYGFLAIYLGISGAFLLAPVLLYPLLELTRTHQLASLADLFAFRFRSTAAGTLTTLGLLLCTLPLLALQIQAVADTAQLLTGSPVQENIALVFCLIITLFSILFGARHIATREKHQGVVFAMAFESLLKLLAILAVAGWLLYQLFDGPAGLQQWLSDNKAILQQLQQPMQDGQWRVLLLLFFAAVIVMPHMFHMAFTENLKPRSLVSASWGLPLFLLLLSLPIPLILWAGLKLGVTTEPQYFAIGLGLALNNETLALLSFMGGMSAASGVIIVCTIALSGMVLNHLILPVYQPPATGNIYGWLKWTRRLLIAAIILASFVVYLLLGSTHQLSSLGVVSFAGGLQFLPGVMALLYWPKANRNGFMAGTLTGLLIWAYSMLLPTLGLATRLPLSDLGLDYLSAEDSWQQATALAIIANSLVFALVSLLSSTRQEEQISRQTCLVNRSRLPESRRLQAGSPHEFAFALSKPLGSITAQREVQRALSDLQLPMDESRPFALRRLRDRIEANLSGLLGPGVARDLVSSFLPYQNAAANYVTEDIHFIENRLEDYRSRLTGLAAELDAVRRHHRQTLHNLPLGVCALSREAEITLWNLAMENLTGIGAARVLGSPLESIDAPWRDLLVSFSQGTENRLHKKRLHSSFQSRWLNLHKAAIAEPGAPGDSGMVLLVEDITENRQLEDQLIHAQRLASLGRLAAGVAHEIGNPVTGIACLAQIIQEERTSDEELQEISGQIIEQTRRITRIVQSMMGFSRSGQPHDNSHEALCWLEVCKDAVNLLSLNTDAQSVEFRNLCQPDHWIKGDPQRLSQVVVNLLGNARDASPPGGLILMATRAGRDWVELSITDQGSGIAPEHQSQLFEPFFTTKDPGEGTGLGLAMAYSIVREHQGDIRVTSPLPDTPGGTRFCIRLPRSLPAPDTPG</sequence>
<dbReference type="GO" id="GO:0000155">
    <property type="term" value="F:phosphorelay sensor kinase activity"/>
    <property type="evidence" value="ECO:0007669"/>
    <property type="project" value="InterPro"/>
</dbReference>
<evidence type="ECO:0000256" key="12">
    <source>
        <dbReference type="ARBA" id="ARBA00023012"/>
    </source>
</evidence>
<dbReference type="InterPro" id="IPR001734">
    <property type="entry name" value="Na/solute_symporter"/>
</dbReference>
<comment type="similarity">
    <text evidence="3">Belongs to the sodium:solute symporter (SSF) (TC 2.A.21) family.</text>
</comment>
<dbReference type="PROSITE" id="PS50283">
    <property type="entry name" value="NA_SOLUT_SYMP_3"/>
    <property type="match status" value="1"/>
</dbReference>
<dbReference type="SUPFAM" id="SSF55785">
    <property type="entry name" value="PYP-like sensor domain (PAS domain)"/>
    <property type="match status" value="1"/>
</dbReference>
<keyword evidence="13 15" id="KW-0472">Membrane</keyword>
<feature type="coiled-coil region" evidence="14">
    <location>
        <begin position="604"/>
        <end position="631"/>
    </location>
</feature>
<proteinExistence type="inferred from homology"/>
<dbReference type="Pfam" id="PF00989">
    <property type="entry name" value="PAS"/>
    <property type="match status" value="1"/>
</dbReference>
<keyword evidence="7 15" id="KW-0812">Transmembrane</keyword>
<dbReference type="SMART" id="SM00387">
    <property type="entry name" value="HATPase_c"/>
    <property type="match status" value="1"/>
</dbReference>
<dbReference type="Pfam" id="PF02518">
    <property type="entry name" value="HATPase_c"/>
    <property type="match status" value="1"/>
</dbReference>
<feature type="transmembrane region" description="Helical" evidence="15">
    <location>
        <begin position="374"/>
        <end position="390"/>
    </location>
</feature>
<evidence type="ECO:0000256" key="13">
    <source>
        <dbReference type="ARBA" id="ARBA00023136"/>
    </source>
</evidence>
<dbReference type="RefSeq" id="WP_101496672.1">
    <property type="nucleotide sequence ID" value="NZ_LNJZ01000007.1"/>
</dbReference>
<feature type="transmembrane region" description="Helical" evidence="15">
    <location>
        <begin position="153"/>
        <end position="171"/>
    </location>
</feature>
<keyword evidence="14" id="KW-0175">Coiled coil</keyword>
<feature type="transmembrane region" description="Helical" evidence="15">
    <location>
        <begin position="39"/>
        <end position="59"/>
    </location>
</feature>
<feature type="transmembrane region" description="Helical" evidence="15">
    <location>
        <begin position="6"/>
        <end position="27"/>
    </location>
</feature>
<dbReference type="PANTHER" id="PTHR43065:SF10">
    <property type="entry name" value="PEROXIDE STRESS-ACTIVATED HISTIDINE KINASE MAK3"/>
    <property type="match status" value="1"/>
</dbReference>
<dbReference type="SUPFAM" id="SSF47384">
    <property type="entry name" value="Homodimeric domain of signal transducing histidine kinase"/>
    <property type="match status" value="1"/>
</dbReference>
<dbReference type="InterPro" id="IPR013767">
    <property type="entry name" value="PAS_fold"/>
</dbReference>
<dbReference type="InterPro" id="IPR004358">
    <property type="entry name" value="Sig_transdc_His_kin-like_C"/>
</dbReference>
<dbReference type="Proteomes" id="UP000294575">
    <property type="component" value="Unassembled WGS sequence"/>
</dbReference>
<evidence type="ECO:0000256" key="5">
    <source>
        <dbReference type="ARBA" id="ARBA00022553"/>
    </source>
</evidence>
<evidence type="ECO:0000313" key="17">
    <source>
        <dbReference type="EMBL" id="TDQ39960.1"/>
    </source>
</evidence>
<evidence type="ECO:0000256" key="4">
    <source>
        <dbReference type="ARBA" id="ARBA00012438"/>
    </source>
</evidence>
<dbReference type="EMBL" id="SNYK01000001">
    <property type="protein sequence ID" value="TDQ39960.1"/>
    <property type="molecule type" value="Genomic_DNA"/>
</dbReference>
<dbReference type="GO" id="GO:0005524">
    <property type="term" value="F:ATP binding"/>
    <property type="evidence" value="ECO:0007669"/>
    <property type="project" value="UniProtKB-KW"/>
</dbReference>
<feature type="transmembrane region" description="Helical" evidence="15">
    <location>
        <begin position="65"/>
        <end position="91"/>
    </location>
</feature>
<comment type="caution">
    <text evidence="17">The sequence shown here is derived from an EMBL/GenBank/DDBJ whole genome shotgun (WGS) entry which is preliminary data.</text>
</comment>
<name>A0A4R6U0Y6_9GAMM</name>
<dbReference type="GO" id="GO:0006355">
    <property type="term" value="P:regulation of DNA-templated transcription"/>
    <property type="evidence" value="ECO:0007669"/>
    <property type="project" value="InterPro"/>
</dbReference>
<dbReference type="PRINTS" id="PR00344">
    <property type="entry name" value="BCTRLSENSOR"/>
</dbReference>
<dbReference type="InterPro" id="IPR036097">
    <property type="entry name" value="HisK_dim/P_sf"/>
</dbReference>
<evidence type="ECO:0000256" key="11">
    <source>
        <dbReference type="ARBA" id="ARBA00022989"/>
    </source>
</evidence>
<feature type="transmembrane region" description="Helical" evidence="15">
    <location>
        <begin position="320"/>
        <end position="353"/>
    </location>
</feature>
<feature type="transmembrane region" description="Helical" evidence="15">
    <location>
        <begin position="396"/>
        <end position="420"/>
    </location>
</feature>
<dbReference type="NCBIfam" id="TIGR00229">
    <property type="entry name" value="sensory_box"/>
    <property type="match status" value="1"/>
</dbReference>
<evidence type="ECO:0000256" key="1">
    <source>
        <dbReference type="ARBA" id="ARBA00000085"/>
    </source>
</evidence>
<evidence type="ECO:0000256" key="15">
    <source>
        <dbReference type="SAM" id="Phobius"/>
    </source>
</evidence>
<feature type="transmembrane region" description="Helical" evidence="15">
    <location>
        <begin position="241"/>
        <end position="261"/>
    </location>
</feature>
<dbReference type="GO" id="GO:0016020">
    <property type="term" value="C:membrane"/>
    <property type="evidence" value="ECO:0007669"/>
    <property type="project" value="UniProtKB-SubCell"/>
</dbReference>
<dbReference type="SUPFAM" id="SSF55874">
    <property type="entry name" value="ATPase domain of HSP90 chaperone/DNA topoisomerase II/histidine kinase"/>
    <property type="match status" value="1"/>
</dbReference>
<dbReference type="OrthoDB" id="9815750at2"/>
<dbReference type="Gene3D" id="1.20.1730.10">
    <property type="entry name" value="Sodium/glucose cotransporter"/>
    <property type="match status" value="1"/>
</dbReference>
<feature type="domain" description="Histidine kinase" evidence="16">
    <location>
        <begin position="761"/>
        <end position="975"/>
    </location>
</feature>
<evidence type="ECO:0000256" key="6">
    <source>
        <dbReference type="ARBA" id="ARBA00022679"/>
    </source>
</evidence>
<keyword evidence="11 15" id="KW-1133">Transmembrane helix</keyword>
<evidence type="ECO:0000256" key="3">
    <source>
        <dbReference type="ARBA" id="ARBA00006434"/>
    </source>
</evidence>
<dbReference type="InterPro" id="IPR005467">
    <property type="entry name" value="His_kinase_dom"/>
</dbReference>
<organism evidence="17 18">
    <name type="scientific">Thiopseudomonas denitrificans</name>
    <dbReference type="NCBI Taxonomy" id="1501432"/>
    <lineage>
        <taxon>Bacteria</taxon>
        <taxon>Pseudomonadati</taxon>
        <taxon>Pseudomonadota</taxon>
        <taxon>Gammaproteobacteria</taxon>
        <taxon>Pseudomonadales</taxon>
        <taxon>Pseudomonadaceae</taxon>
        <taxon>Thiopseudomonas</taxon>
    </lineage>
</organism>
<dbReference type="Gene3D" id="3.30.450.20">
    <property type="entry name" value="PAS domain"/>
    <property type="match status" value="1"/>
</dbReference>
<keyword evidence="5" id="KW-0597">Phosphoprotein</keyword>
<keyword evidence="10" id="KW-0067">ATP-binding</keyword>
<dbReference type="Gene3D" id="3.30.565.10">
    <property type="entry name" value="Histidine kinase-like ATPase, C-terminal domain"/>
    <property type="match status" value="1"/>
</dbReference>
<dbReference type="Pfam" id="PF00512">
    <property type="entry name" value="HisKA"/>
    <property type="match status" value="1"/>
</dbReference>
<reference evidence="17 18" key="1">
    <citation type="submission" date="2019-03" db="EMBL/GenBank/DDBJ databases">
        <title>Genomic Encyclopedia of Type Strains, Phase IV (KMG-IV): sequencing the most valuable type-strain genomes for metagenomic binning, comparative biology and taxonomic classification.</title>
        <authorList>
            <person name="Goeker M."/>
        </authorList>
    </citation>
    <scope>NUCLEOTIDE SEQUENCE [LARGE SCALE GENOMIC DNA]</scope>
    <source>
        <strain evidence="17 18">DSM 28679</strain>
    </source>
</reference>
<evidence type="ECO:0000256" key="2">
    <source>
        <dbReference type="ARBA" id="ARBA00004141"/>
    </source>
</evidence>
<dbReference type="GO" id="GO:0022857">
    <property type="term" value="F:transmembrane transporter activity"/>
    <property type="evidence" value="ECO:0007669"/>
    <property type="project" value="InterPro"/>
</dbReference>
<dbReference type="SMART" id="SM00388">
    <property type="entry name" value="HisKA"/>
    <property type="match status" value="1"/>
</dbReference>
<dbReference type="InterPro" id="IPR000014">
    <property type="entry name" value="PAS"/>
</dbReference>
<keyword evidence="12" id="KW-0902">Two-component regulatory system</keyword>
<dbReference type="EC" id="2.7.13.3" evidence="4"/>
<evidence type="ECO:0000256" key="10">
    <source>
        <dbReference type="ARBA" id="ARBA00022840"/>
    </source>
</evidence>
<keyword evidence="8" id="KW-0547">Nucleotide-binding</keyword>
<feature type="transmembrane region" description="Helical" evidence="15">
    <location>
        <begin position="112"/>
        <end position="133"/>
    </location>
</feature>
<keyword evidence="9 17" id="KW-0418">Kinase</keyword>
<evidence type="ECO:0000313" key="18">
    <source>
        <dbReference type="Proteomes" id="UP000294575"/>
    </source>
</evidence>
<comment type="catalytic activity">
    <reaction evidence="1">
        <text>ATP + protein L-histidine = ADP + protein N-phospho-L-histidine.</text>
        <dbReference type="EC" id="2.7.13.3"/>
    </reaction>
</comment>
<keyword evidence="18" id="KW-1185">Reference proteome</keyword>
<evidence type="ECO:0000256" key="7">
    <source>
        <dbReference type="ARBA" id="ARBA00022692"/>
    </source>
</evidence>
<protein>
    <recommendedName>
        <fullName evidence="4">histidine kinase</fullName>
        <ecNumber evidence="4">2.7.13.3</ecNumber>
    </recommendedName>
</protein>
<dbReference type="CDD" id="cd00082">
    <property type="entry name" value="HisKA"/>
    <property type="match status" value="1"/>
</dbReference>
<evidence type="ECO:0000256" key="14">
    <source>
        <dbReference type="SAM" id="Coils"/>
    </source>
</evidence>
<keyword evidence="6" id="KW-0808">Transferase</keyword>
<comment type="subcellular location">
    <subcellularLocation>
        <location evidence="2">Membrane</location>
        <topology evidence="2">Multi-pass membrane protein</topology>
    </subcellularLocation>
</comment>
<dbReference type="AlphaFoldDB" id="A0A4R6U0Y6"/>
<dbReference type="InterPro" id="IPR038377">
    <property type="entry name" value="Na/Glc_symporter_sf"/>
</dbReference>
<dbReference type="InterPro" id="IPR003661">
    <property type="entry name" value="HisK_dim/P_dom"/>
</dbReference>
<evidence type="ECO:0000259" key="16">
    <source>
        <dbReference type="PROSITE" id="PS50109"/>
    </source>
</evidence>
<dbReference type="InterPro" id="IPR036890">
    <property type="entry name" value="HATPase_C_sf"/>
</dbReference>
<dbReference type="Gene3D" id="1.10.287.130">
    <property type="match status" value="1"/>
</dbReference>
<feature type="transmembrane region" description="Helical" evidence="15">
    <location>
        <begin position="273"/>
        <end position="296"/>
    </location>
</feature>